<dbReference type="AlphaFoldDB" id="A0A506Q293"/>
<feature type="chain" id="PRO_5022678576" description="Porin" evidence="2">
    <location>
        <begin position="26"/>
        <end position="237"/>
    </location>
</feature>
<keyword evidence="4" id="KW-1185">Reference proteome</keyword>
<reference evidence="3 4" key="1">
    <citation type="submission" date="2019-06" db="EMBL/GenBank/DDBJ databases">
        <title>Taxogenomics and systematics of the genus Pantoea.</title>
        <authorList>
            <person name="Tambong J.T."/>
        </authorList>
    </citation>
    <scope>NUCLEOTIDE SEQUENCE [LARGE SCALE GENOMIC DNA]</scope>
    <source>
        <strain evidence="3 4">LMG 24200</strain>
    </source>
</reference>
<dbReference type="InterPro" id="IPR053713">
    <property type="entry name" value="Bact_OM_Channel_sf"/>
</dbReference>
<evidence type="ECO:0008006" key="5">
    <source>
        <dbReference type="Google" id="ProtNLM"/>
    </source>
</evidence>
<evidence type="ECO:0000256" key="1">
    <source>
        <dbReference type="ARBA" id="ARBA00022729"/>
    </source>
</evidence>
<evidence type="ECO:0000313" key="4">
    <source>
        <dbReference type="Proteomes" id="UP000317747"/>
    </source>
</evidence>
<dbReference type="Proteomes" id="UP000317747">
    <property type="component" value="Unassembled WGS sequence"/>
</dbReference>
<dbReference type="InterPro" id="IPR009331">
    <property type="entry name" value="Oligogalacturonate-sp_porin"/>
</dbReference>
<gene>
    <name evidence="3" type="ORF">FJW01_14730</name>
</gene>
<dbReference type="GO" id="GO:0009279">
    <property type="term" value="C:cell outer membrane"/>
    <property type="evidence" value="ECO:0007669"/>
    <property type="project" value="TreeGrafter"/>
</dbReference>
<comment type="caution">
    <text evidence="3">The sequence shown here is derived from an EMBL/GenBank/DDBJ whole genome shotgun (WGS) entry which is preliminary data.</text>
</comment>
<evidence type="ECO:0000313" key="3">
    <source>
        <dbReference type="EMBL" id="TPV39772.1"/>
    </source>
</evidence>
<name>A0A506Q293_9GAMM</name>
<dbReference type="EMBL" id="VHJA01000061">
    <property type="protein sequence ID" value="TPV39772.1"/>
    <property type="molecule type" value="Genomic_DNA"/>
</dbReference>
<dbReference type="GO" id="GO:0015288">
    <property type="term" value="F:porin activity"/>
    <property type="evidence" value="ECO:0007669"/>
    <property type="project" value="TreeGrafter"/>
</dbReference>
<dbReference type="GO" id="GO:0015772">
    <property type="term" value="P:oligosaccharide transport"/>
    <property type="evidence" value="ECO:0007669"/>
    <property type="project" value="TreeGrafter"/>
</dbReference>
<dbReference type="PANTHER" id="PTHR38105">
    <property type="entry name" value="OUTER MEMBRANE PROTEIN-RELATED-RELATED"/>
    <property type="match status" value="1"/>
</dbReference>
<dbReference type="OrthoDB" id="6587074at2"/>
<feature type="signal peptide" evidence="2">
    <location>
        <begin position="1"/>
        <end position="25"/>
    </location>
</feature>
<proteinExistence type="predicted"/>
<sequence>MKAMMKKQALASAVMISAMPLSAFALDFSSTGVDIREAYTTGSKMFQTRLQISTVINDSVSFSYQNTINNGSNYTEFKNNYSEVEVTYAIPLTDRFSFIPDMVFSWGHKGSHIDPYLKFNYQLSPQFGVMAGYRYYHYNYKTPCLDDSLQRNSSHEYDLWLNWQVTDKLFVNYNPVYLQKQNDFHFGNNKKDMWQHTLYLSYQYDSHWKPFGDISDLGRAGNGDKEYRMRIGLKYLF</sequence>
<evidence type="ECO:0000256" key="2">
    <source>
        <dbReference type="SAM" id="SignalP"/>
    </source>
</evidence>
<dbReference type="SUPFAM" id="SSF56935">
    <property type="entry name" value="Porins"/>
    <property type="match status" value="1"/>
</dbReference>
<dbReference type="Pfam" id="PF06178">
    <property type="entry name" value="KdgM"/>
    <property type="match status" value="1"/>
</dbReference>
<protein>
    <recommendedName>
        <fullName evidence="5">Porin</fullName>
    </recommendedName>
</protein>
<dbReference type="RefSeq" id="WP_128085244.1">
    <property type="nucleotide sequence ID" value="NZ_CP071405.1"/>
</dbReference>
<keyword evidence="1 2" id="KW-0732">Signal</keyword>
<dbReference type="Gene3D" id="2.40.160.40">
    <property type="entry name" value="monomeric porin ompg"/>
    <property type="match status" value="1"/>
</dbReference>
<organism evidence="3 4">
    <name type="scientific">Pantoea deleyi</name>
    <dbReference type="NCBI Taxonomy" id="470932"/>
    <lineage>
        <taxon>Bacteria</taxon>
        <taxon>Pseudomonadati</taxon>
        <taxon>Pseudomonadota</taxon>
        <taxon>Gammaproteobacteria</taxon>
        <taxon>Enterobacterales</taxon>
        <taxon>Erwiniaceae</taxon>
        <taxon>Pantoea</taxon>
    </lineage>
</organism>
<accession>A0A506Q293</accession>
<dbReference type="PANTHER" id="PTHR38105:SF5">
    <property type="entry name" value="OUTER MEMBRANE PROTEIN"/>
    <property type="match status" value="1"/>
</dbReference>